<dbReference type="InterPro" id="IPR022562">
    <property type="entry name" value="DUF3466"/>
</dbReference>
<comment type="caution">
    <text evidence="2">The sequence shown here is derived from an EMBL/GenBank/DDBJ whole genome shotgun (WGS) entry which is preliminary data.</text>
</comment>
<sequence length="582" mass="62604">MKLSRISLAILPLLSLCSVQAAVYSVVEIGEVSEVKSTYAAAINDAGSVVVNGALSTNTSGNGNGLGAFNFPLDLDAIDFESAAVTALLSDQQLADAINGNIDATVLNILLRLNPAGQPIGSALSYIGGTDGILQNMPLRDVALQRRNSEYLYDINNAGIAVGTASTTFNLQSFTPEPTDTTPEPEERNVWVPELSYQLGVVLQDNQVTTIPAPYQQLGGGFTVVRAISDSGWIAGYGSIDLVDEAVASLEGNCDGDSQPESLCYYSYHTNSTTIPGAYNQLLNSFGYTQRGLLWQLNGSEVSTPKILSFLGDKSSQAVHNREGFKAINYYSRALDVNNSGVAVGVSLYSDSDRVAVTRDQIYRTEHATLFVDDEALPIIDVAEWISSRAIAINNNDIVVGYASKTINSQTRSKFFYHDYSSAQTVFPQDLFTSSTSMPNAINDLDQVVGSAEVMLAGTTTRRLHGFIYDIAADSFRDLNSLIGCDLPYTIVDAKDINNNGEILATALVKRELRDAFGDVVLDDAGNAIEEDVATGVKLLPIANGEAENCSTEETSYERKGGTLPWSLLLVLSTLCFFRLRS</sequence>
<keyword evidence="1" id="KW-0732">Signal</keyword>
<evidence type="ECO:0000313" key="2">
    <source>
        <dbReference type="EMBL" id="NRQ43100.1"/>
    </source>
</evidence>
<evidence type="ECO:0000256" key="1">
    <source>
        <dbReference type="SAM" id="SignalP"/>
    </source>
</evidence>
<dbReference type="AlphaFoldDB" id="A0A7Y5AS98"/>
<feature type="signal peptide" evidence="1">
    <location>
        <begin position="1"/>
        <end position="21"/>
    </location>
</feature>
<protein>
    <submittedName>
        <fullName evidence="2">DUF3466 family protein</fullName>
    </submittedName>
</protein>
<name>A0A7Y5AS98_9GAMM</name>
<dbReference type="RefSeq" id="WP_173501340.1">
    <property type="nucleotide sequence ID" value="NZ_JABSOD010000009.1"/>
</dbReference>
<dbReference type="Proteomes" id="UP000523161">
    <property type="component" value="Unassembled WGS sequence"/>
</dbReference>
<feature type="chain" id="PRO_5030981295" evidence="1">
    <location>
        <begin position="22"/>
        <end position="582"/>
    </location>
</feature>
<gene>
    <name evidence="2" type="ORF">HRH59_11160</name>
</gene>
<evidence type="ECO:0000313" key="3">
    <source>
        <dbReference type="Proteomes" id="UP000523161"/>
    </source>
</evidence>
<keyword evidence="3" id="KW-1185">Reference proteome</keyword>
<dbReference type="EMBL" id="JABSOD010000009">
    <property type="protein sequence ID" value="NRQ43100.1"/>
    <property type="molecule type" value="Genomic_DNA"/>
</dbReference>
<accession>A0A7Y5AS98</accession>
<dbReference type="Pfam" id="PF11949">
    <property type="entry name" value="DUF3466"/>
    <property type="match status" value="1"/>
</dbReference>
<organism evidence="2 3">
    <name type="scientific">Rheinheimera lutimaris</name>
    <dbReference type="NCBI Taxonomy" id="2740584"/>
    <lineage>
        <taxon>Bacteria</taxon>
        <taxon>Pseudomonadati</taxon>
        <taxon>Pseudomonadota</taxon>
        <taxon>Gammaproteobacteria</taxon>
        <taxon>Chromatiales</taxon>
        <taxon>Chromatiaceae</taxon>
        <taxon>Rheinheimera</taxon>
    </lineage>
</organism>
<proteinExistence type="predicted"/>
<reference evidence="2 3" key="1">
    <citation type="submission" date="2020-06" db="EMBL/GenBank/DDBJ databases">
        <title>Rheinheimera sp. nov., a marine bacterium isolated from coastal.</title>
        <authorList>
            <person name="Yu Q."/>
            <person name="Qi Y."/>
            <person name="Pu J."/>
        </authorList>
    </citation>
    <scope>NUCLEOTIDE SEQUENCE [LARGE SCALE GENOMIC DNA]</scope>
    <source>
        <strain evidence="2 3">YQF-2</strain>
    </source>
</reference>